<feature type="compositionally biased region" description="Gly residues" evidence="1">
    <location>
        <begin position="292"/>
        <end position="312"/>
    </location>
</feature>
<feature type="region of interest" description="Disordered" evidence="1">
    <location>
        <begin position="883"/>
        <end position="903"/>
    </location>
</feature>
<dbReference type="AlphaFoldDB" id="A0A388KWW4"/>
<sequence length="1092" mass="119791">MPDDGFNEMSTEEEEEARASGERMLAKFGRKLQNAGETSSLIPCLRGILQFLANVLCDVSSAVVSLQHTSDDYKTCHRFLSSIRARLMRLEHLQAEDELKLTPETYEGLEQTEEACEESEPSDEMELTEASEESSEEACKELESGEVACQVAEGEGEGEAYKDSISIAADTTCEGSETAIQGTGSVEKAVGLVDIEDWAVEELLAKARLIREEAMGKLSLTGMVARRRTDSNTARGVSVRKTEANSLGGGGKKQPTKLKNYEGHSSSSKRTMAAVRRAKGEEEEASSRELSHGGGGGGGHRSGEGGGKGLRGGVAKEGIELRGGRGSLPLRTESGRSGHLGRKSFRHPVQNELRYEDRESRSGVSSEVNPIPASRNKIVLGVGGTVKPVPARHRNTVSYLLGASRGVNGVAKKMSGKDELLRHHNKNYSGHSSTSETAEGGRIKLIPSADEHEAPPLVSSGPLVSEGSLRMRMNRCRQTAEDGQSEARAANAQVEGKLDAKAEIERLLVFPHSFQTLLTGLEPGLCNTQAGCKPDVCRQRPQRRARDHRCDKNDDQTNKGQANDDMPRNLREDYRRRFMRRLQETCTSGAAKRDRFVPAGGPGDGDRTERKVVQALKLLQRLAGLFCKLKDIDIHELSTSYRFAPERSFIASHLDRWLKALNDVEATPLDGNADNNSQKLKTKRSNCSHSGYVRSNRCLRGCSSSNPSTPLVCKSWNQFTASSPWLPDVLSSLSKATGLQNDLLERCKAIVARKSPCQAASTVPLMGLSNLIVYSTLEEAATLVQLRHAVEALLFYYHFETVVAAAILPQNNTPPLNPTSAFLAHCQLAHALLCTEGKRLFSLAYHGSETLQSREDRETVNLSLTEKLDGSCKIKELDQTVGASSAAKRPDSHTRTAQSVIAGIHDADPVPLATDELRKIGLTTTPSKDQQDELDRETMAIYLELKKSEAELAALSRQYMEHEAILTDMKKSCGDLRHAGNEEGKDKEGDDKSQKKGQEDEKDEAGDGDKEEEEEEEEEEEYQLASDELEAAMEQEWQEVYSQLAAARNVKNTLLMVYVSDNDTLHLQVKLLLITMFDKEGVRVNTGMTVEH</sequence>
<dbReference type="Proteomes" id="UP000265515">
    <property type="component" value="Unassembled WGS sequence"/>
</dbReference>
<feature type="region of interest" description="Disordered" evidence="1">
    <location>
        <begin position="537"/>
        <end position="568"/>
    </location>
</feature>
<feature type="compositionally biased region" description="Basic and acidic residues" evidence="1">
    <location>
        <begin position="975"/>
        <end position="999"/>
    </location>
</feature>
<feature type="compositionally biased region" description="Acidic residues" evidence="1">
    <location>
        <begin position="110"/>
        <end position="134"/>
    </location>
</feature>
<feature type="region of interest" description="Disordered" evidence="1">
    <location>
        <begin position="229"/>
        <end position="343"/>
    </location>
</feature>
<feature type="region of interest" description="Disordered" evidence="1">
    <location>
        <begin position="1"/>
        <end position="21"/>
    </location>
</feature>
<dbReference type="Gramene" id="GBG74556">
    <property type="protein sequence ID" value="GBG74556"/>
    <property type="gene ID" value="CBR_g18967"/>
</dbReference>
<feature type="compositionally biased region" description="Acidic residues" evidence="1">
    <location>
        <begin position="1"/>
        <end position="16"/>
    </location>
</feature>
<feature type="compositionally biased region" description="Basic and acidic residues" evidence="1">
    <location>
        <begin position="548"/>
        <end position="557"/>
    </location>
</feature>
<accession>A0A388KWW4</accession>
<reference evidence="2 3" key="1">
    <citation type="journal article" date="2018" name="Cell">
        <title>The Chara Genome: Secondary Complexity and Implications for Plant Terrestrialization.</title>
        <authorList>
            <person name="Nishiyama T."/>
            <person name="Sakayama H."/>
            <person name="Vries J.D."/>
            <person name="Buschmann H."/>
            <person name="Saint-Marcoux D."/>
            <person name="Ullrich K.K."/>
            <person name="Haas F.B."/>
            <person name="Vanderstraeten L."/>
            <person name="Becker D."/>
            <person name="Lang D."/>
            <person name="Vosolsobe S."/>
            <person name="Rombauts S."/>
            <person name="Wilhelmsson P.K.I."/>
            <person name="Janitza P."/>
            <person name="Kern R."/>
            <person name="Heyl A."/>
            <person name="Rumpler F."/>
            <person name="Villalobos L.I.A.C."/>
            <person name="Clay J.M."/>
            <person name="Skokan R."/>
            <person name="Toyoda A."/>
            <person name="Suzuki Y."/>
            <person name="Kagoshima H."/>
            <person name="Schijlen E."/>
            <person name="Tajeshwar N."/>
            <person name="Catarino B."/>
            <person name="Hetherington A.J."/>
            <person name="Saltykova A."/>
            <person name="Bonnot C."/>
            <person name="Breuninger H."/>
            <person name="Symeonidi A."/>
            <person name="Radhakrishnan G.V."/>
            <person name="Van Nieuwerburgh F."/>
            <person name="Deforce D."/>
            <person name="Chang C."/>
            <person name="Karol K.G."/>
            <person name="Hedrich R."/>
            <person name="Ulvskov P."/>
            <person name="Glockner G."/>
            <person name="Delwiche C.F."/>
            <person name="Petrasek J."/>
            <person name="Van de Peer Y."/>
            <person name="Friml J."/>
            <person name="Beilby M."/>
            <person name="Dolan L."/>
            <person name="Kohara Y."/>
            <person name="Sugano S."/>
            <person name="Fujiyama A."/>
            <person name="Delaux P.-M."/>
            <person name="Quint M."/>
            <person name="TheiBen G."/>
            <person name="Hagemann M."/>
            <person name="Harholt J."/>
            <person name="Dunand C."/>
            <person name="Zachgo S."/>
            <person name="Langdale J."/>
            <person name="Maumus F."/>
            <person name="Straeten D.V.D."/>
            <person name="Gould S.B."/>
            <person name="Rensing S.A."/>
        </authorList>
    </citation>
    <scope>NUCLEOTIDE SEQUENCE [LARGE SCALE GENOMIC DNA]</scope>
    <source>
        <strain evidence="2 3">S276</strain>
    </source>
</reference>
<keyword evidence="3" id="KW-1185">Reference proteome</keyword>
<organism evidence="2 3">
    <name type="scientific">Chara braunii</name>
    <name type="common">Braun's stonewort</name>
    <dbReference type="NCBI Taxonomy" id="69332"/>
    <lineage>
        <taxon>Eukaryota</taxon>
        <taxon>Viridiplantae</taxon>
        <taxon>Streptophyta</taxon>
        <taxon>Charophyceae</taxon>
        <taxon>Charales</taxon>
        <taxon>Characeae</taxon>
        <taxon>Chara</taxon>
    </lineage>
</organism>
<proteinExistence type="predicted"/>
<evidence type="ECO:0000313" key="3">
    <source>
        <dbReference type="Proteomes" id="UP000265515"/>
    </source>
</evidence>
<comment type="caution">
    <text evidence="2">The sequence shown here is derived from an EMBL/GenBank/DDBJ whole genome shotgun (WGS) entry which is preliminary data.</text>
</comment>
<feature type="compositionally biased region" description="Acidic residues" evidence="1">
    <location>
        <begin position="1000"/>
        <end position="1025"/>
    </location>
</feature>
<gene>
    <name evidence="2" type="ORF">CBR_g18967</name>
</gene>
<evidence type="ECO:0000256" key="1">
    <source>
        <dbReference type="SAM" id="MobiDB-lite"/>
    </source>
</evidence>
<name>A0A388KWW4_CHABU</name>
<protein>
    <submittedName>
        <fullName evidence="2">Uncharacterized protein</fullName>
    </submittedName>
</protein>
<feature type="region of interest" description="Disordered" evidence="1">
    <location>
        <begin position="108"/>
        <end position="134"/>
    </location>
</feature>
<dbReference type="EMBL" id="BFEA01000205">
    <property type="protein sequence ID" value="GBG74556.1"/>
    <property type="molecule type" value="Genomic_DNA"/>
</dbReference>
<feature type="region of interest" description="Disordered" evidence="1">
    <location>
        <begin position="975"/>
        <end position="1025"/>
    </location>
</feature>
<evidence type="ECO:0000313" key="2">
    <source>
        <dbReference type="EMBL" id="GBG74556.1"/>
    </source>
</evidence>